<dbReference type="PROSITE" id="PS51462">
    <property type="entry name" value="NUDIX"/>
    <property type="match status" value="1"/>
</dbReference>
<reference evidence="7" key="1">
    <citation type="submission" date="2020-11" db="EMBL/GenBank/DDBJ databases">
        <authorList>
            <person name="Tran Van P."/>
        </authorList>
    </citation>
    <scope>NUCLEOTIDE SEQUENCE</scope>
</reference>
<evidence type="ECO:0000256" key="1">
    <source>
        <dbReference type="ARBA" id="ARBA00001936"/>
    </source>
</evidence>
<protein>
    <submittedName>
        <fullName evidence="7">Uncharacterized protein</fullName>
    </submittedName>
</protein>
<accession>A0A7R8ZTU3</accession>
<keyword evidence="4" id="KW-0378">Hydrolase</keyword>
<feature type="non-terminal residue" evidence="7">
    <location>
        <position position="68"/>
    </location>
</feature>
<dbReference type="GO" id="GO:0010945">
    <property type="term" value="F:coenzyme A diphosphatase activity"/>
    <property type="evidence" value="ECO:0007669"/>
    <property type="project" value="InterPro"/>
</dbReference>
<dbReference type="PANTHER" id="PTHR12992:SF11">
    <property type="entry name" value="MITOCHONDRIAL COENZYME A DIPHOSPHATASE NUDT8"/>
    <property type="match status" value="1"/>
</dbReference>
<comment type="cofactor">
    <cofactor evidence="1">
        <name>Mn(2+)</name>
        <dbReference type="ChEBI" id="CHEBI:29035"/>
    </cofactor>
</comment>
<dbReference type="AlphaFoldDB" id="A0A7R8ZTU3"/>
<dbReference type="InterPro" id="IPR045121">
    <property type="entry name" value="CoAse"/>
</dbReference>
<gene>
    <name evidence="7" type="ORF">CTOB1V02_LOCUS14090</name>
</gene>
<dbReference type="OrthoDB" id="10262892at2759"/>
<evidence type="ECO:0000256" key="2">
    <source>
        <dbReference type="ARBA" id="ARBA00001946"/>
    </source>
</evidence>
<organism evidence="7">
    <name type="scientific">Cyprideis torosa</name>
    <dbReference type="NCBI Taxonomy" id="163714"/>
    <lineage>
        <taxon>Eukaryota</taxon>
        <taxon>Metazoa</taxon>
        <taxon>Ecdysozoa</taxon>
        <taxon>Arthropoda</taxon>
        <taxon>Crustacea</taxon>
        <taxon>Oligostraca</taxon>
        <taxon>Ostracoda</taxon>
        <taxon>Podocopa</taxon>
        <taxon>Podocopida</taxon>
        <taxon>Cytherocopina</taxon>
        <taxon>Cytheroidea</taxon>
        <taxon>Cytherideidae</taxon>
        <taxon>Cyprideis</taxon>
    </lineage>
</organism>
<evidence type="ECO:0000256" key="5">
    <source>
        <dbReference type="ARBA" id="ARBA00022842"/>
    </source>
</evidence>
<evidence type="ECO:0000256" key="4">
    <source>
        <dbReference type="ARBA" id="ARBA00022801"/>
    </source>
</evidence>
<dbReference type="EMBL" id="OB677782">
    <property type="protein sequence ID" value="CAD7236275.1"/>
    <property type="molecule type" value="Genomic_DNA"/>
</dbReference>
<evidence type="ECO:0000256" key="3">
    <source>
        <dbReference type="ARBA" id="ARBA00022723"/>
    </source>
</evidence>
<comment type="cofactor">
    <cofactor evidence="2">
        <name>Mg(2+)</name>
        <dbReference type="ChEBI" id="CHEBI:18420"/>
    </cofactor>
</comment>
<dbReference type="PANTHER" id="PTHR12992">
    <property type="entry name" value="NUDIX HYDROLASE"/>
    <property type="match status" value="1"/>
</dbReference>
<evidence type="ECO:0000313" key="7">
    <source>
        <dbReference type="EMBL" id="CAD7236275.1"/>
    </source>
</evidence>
<keyword evidence="5" id="KW-0460">Magnesium</keyword>
<sequence>KLAAVLLPFHYDAEGLLNISVIRRAPGGIHGGQLAFPGGKYEVDDKTLLETALRETEEEVGLPRHEIE</sequence>
<dbReference type="InterPro" id="IPR000086">
    <property type="entry name" value="NUDIX_hydrolase_dom"/>
</dbReference>
<proteinExistence type="predicted"/>
<keyword evidence="6" id="KW-0464">Manganese</keyword>
<feature type="non-terminal residue" evidence="7">
    <location>
        <position position="1"/>
    </location>
</feature>
<dbReference type="SUPFAM" id="SSF55811">
    <property type="entry name" value="Nudix"/>
    <property type="match status" value="1"/>
</dbReference>
<name>A0A7R8ZTU3_9CRUS</name>
<dbReference type="Gene3D" id="3.90.79.10">
    <property type="entry name" value="Nucleoside Triphosphate Pyrophosphohydrolase"/>
    <property type="match status" value="1"/>
</dbReference>
<evidence type="ECO:0000256" key="6">
    <source>
        <dbReference type="ARBA" id="ARBA00023211"/>
    </source>
</evidence>
<dbReference type="Pfam" id="PF00293">
    <property type="entry name" value="NUDIX"/>
    <property type="match status" value="1"/>
</dbReference>
<dbReference type="GO" id="GO:0046872">
    <property type="term" value="F:metal ion binding"/>
    <property type="evidence" value="ECO:0007669"/>
    <property type="project" value="UniProtKB-KW"/>
</dbReference>
<dbReference type="InterPro" id="IPR015797">
    <property type="entry name" value="NUDIX_hydrolase-like_dom_sf"/>
</dbReference>
<keyword evidence="3" id="KW-0479">Metal-binding</keyword>